<dbReference type="SMART" id="SM00185">
    <property type="entry name" value="ARM"/>
    <property type="match status" value="11"/>
</dbReference>
<protein>
    <submittedName>
        <fullName evidence="3">Armadillo repeat-containing protein 4</fullName>
    </submittedName>
</protein>
<evidence type="ECO:0000256" key="2">
    <source>
        <dbReference type="SAM" id="MobiDB-lite"/>
    </source>
</evidence>
<feature type="repeat" description="ARM" evidence="1">
    <location>
        <begin position="145"/>
        <end position="187"/>
    </location>
</feature>
<organism evidence="3">
    <name type="scientific">Cacopsylla melanoneura</name>
    <dbReference type="NCBI Taxonomy" id="428564"/>
    <lineage>
        <taxon>Eukaryota</taxon>
        <taxon>Metazoa</taxon>
        <taxon>Ecdysozoa</taxon>
        <taxon>Arthropoda</taxon>
        <taxon>Hexapoda</taxon>
        <taxon>Insecta</taxon>
        <taxon>Pterygota</taxon>
        <taxon>Neoptera</taxon>
        <taxon>Paraneoptera</taxon>
        <taxon>Hemiptera</taxon>
        <taxon>Sternorrhyncha</taxon>
        <taxon>Psylloidea</taxon>
        <taxon>Psyllidae</taxon>
        <taxon>Psyllinae</taxon>
        <taxon>Cacopsylla</taxon>
    </lineage>
</organism>
<dbReference type="InterPro" id="IPR000225">
    <property type="entry name" value="Armadillo"/>
</dbReference>
<feature type="region of interest" description="Disordered" evidence="2">
    <location>
        <begin position="28"/>
        <end position="51"/>
    </location>
</feature>
<dbReference type="AlphaFoldDB" id="A0A8D8PR29"/>
<dbReference type="InterPro" id="IPR011989">
    <property type="entry name" value="ARM-like"/>
</dbReference>
<proteinExistence type="predicted"/>
<sequence length="688" mass="75894">MNSSRIEGDDFDDVQSLGPKVVYVTEFSDSDDSSVEDETEEEKEAQRWKDSKKRTEIPSEFWHIQKLIKYMKAGNQTATIVALACLKDHNLNTEINQSAIRECGGLEVLVNLLETDNLKCKLGTISVLRDITQDYETRKLVTDLGGVPLLVKLLNDSARPLQILVAETLANVAKMRKAQKIVRKTDGLPQLIDLLDVPQQVLTVPWDDLDQDKKEMVYVVRGGIKALWSLSQCRKNKEAMRKAGIVRILARLLRCAHEDIISPTLGTIQQCATEKNYQLAIQTEGMICDLVKFLSSTNEEIKKYCASAIFKCAAADEVTRSLVREHGGLDPLVLIIKNEKNRQNKPLLAAATGAIWKCAMTHENVRRLDELRTVNVLIHLLEDEDEEVLTNVVGALGECAKVASNRDAIKRSNGIEPLVNLLNLTNPELLENVTKVLGECANDMTCMEEIQVLDGVRLIWSLLKNPSQKVQANAALALSPCIQNAQEAGELVRSFVGGLELIVSLLKSDDTKVLACVCAAISKVATDRENLAVISDHGVVMLLAQLVDKRMYIIEKGFNGLPVPPPEPQESDKEEDDLREHLSSAIANCCEWGTNCRDFGRLGAVAPLVSYMASGNKKVHRTTALALCKLSADPFNCITLHQSGVVPYLLDNIGSSDLVLQEAAAGCLGNIRKLALAADKHKYYDVPD</sequence>
<dbReference type="InterPro" id="IPR016024">
    <property type="entry name" value="ARM-type_fold"/>
</dbReference>
<feature type="repeat" description="ARM" evidence="1">
    <location>
        <begin position="497"/>
        <end position="539"/>
    </location>
</feature>
<reference evidence="3" key="1">
    <citation type="submission" date="2021-05" db="EMBL/GenBank/DDBJ databases">
        <authorList>
            <person name="Alioto T."/>
            <person name="Alioto T."/>
            <person name="Gomez Garrido J."/>
        </authorList>
    </citation>
    <scope>NUCLEOTIDE SEQUENCE</scope>
</reference>
<dbReference type="Pfam" id="PF00514">
    <property type="entry name" value="Arm"/>
    <property type="match status" value="2"/>
</dbReference>
<dbReference type="PANTHER" id="PTHR46241">
    <property type="entry name" value="ARMADILLO REPEAT-CONTAINING PROTEIN 4 ARMC4"/>
    <property type="match status" value="1"/>
</dbReference>
<dbReference type="EMBL" id="HBUF01023816">
    <property type="protein sequence ID" value="CAG6612112.1"/>
    <property type="molecule type" value="Transcribed_RNA"/>
</dbReference>
<feature type="repeat" description="ARM" evidence="1">
    <location>
        <begin position="104"/>
        <end position="146"/>
    </location>
</feature>
<dbReference type="SUPFAM" id="SSF48371">
    <property type="entry name" value="ARM repeat"/>
    <property type="match status" value="3"/>
</dbReference>
<evidence type="ECO:0000313" key="3">
    <source>
        <dbReference type="EMBL" id="CAG6612112.1"/>
    </source>
</evidence>
<dbReference type="EMBL" id="HBUF01023820">
    <property type="protein sequence ID" value="CAG6612122.1"/>
    <property type="molecule type" value="Transcribed_RNA"/>
</dbReference>
<dbReference type="PANTHER" id="PTHR46241:SF1">
    <property type="entry name" value="OUTER DYNEIN ARM-DOCKING COMPLEX SUBUNIT 2"/>
    <property type="match status" value="1"/>
</dbReference>
<dbReference type="Gene3D" id="1.25.10.10">
    <property type="entry name" value="Leucine-rich Repeat Variant"/>
    <property type="match status" value="3"/>
</dbReference>
<feature type="compositionally biased region" description="Acidic residues" evidence="2">
    <location>
        <begin position="28"/>
        <end position="43"/>
    </location>
</feature>
<feature type="repeat" description="ARM" evidence="1">
    <location>
        <begin position="372"/>
        <end position="414"/>
    </location>
</feature>
<dbReference type="PROSITE" id="PS50176">
    <property type="entry name" value="ARM_REPEAT"/>
    <property type="match status" value="4"/>
</dbReference>
<name>A0A8D8PR29_9HEMI</name>
<dbReference type="EMBL" id="HBUF01023818">
    <property type="protein sequence ID" value="CAG6612116.1"/>
    <property type="molecule type" value="Transcribed_RNA"/>
</dbReference>
<accession>A0A8D8PR29</accession>
<evidence type="ECO:0000256" key="1">
    <source>
        <dbReference type="PROSITE-ProRule" id="PRU00259"/>
    </source>
</evidence>